<dbReference type="Gene3D" id="2.40.30.170">
    <property type="match status" value="1"/>
</dbReference>
<dbReference type="Pfam" id="PF25973">
    <property type="entry name" value="BSH_CzcB"/>
    <property type="match status" value="1"/>
</dbReference>
<evidence type="ECO:0000313" key="5">
    <source>
        <dbReference type="EMBL" id="GGZ79985.1"/>
    </source>
</evidence>
<protein>
    <recommendedName>
        <fullName evidence="4">CzcB-like barrel-sandwich hybrid domain-containing protein</fullName>
    </recommendedName>
</protein>
<dbReference type="NCBIfam" id="TIGR01730">
    <property type="entry name" value="RND_mfp"/>
    <property type="match status" value="1"/>
</dbReference>
<evidence type="ECO:0000256" key="3">
    <source>
        <dbReference type="SAM" id="SignalP"/>
    </source>
</evidence>
<reference evidence="5" key="1">
    <citation type="journal article" date="2014" name="Int. J. Syst. Evol. Microbiol.">
        <title>Complete genome sequence of Corynebacterium casei LMG S-19264T (=DSM 44701T), isolated from a smear-ripened cheese.</title>
        <authorList>
            <consortium name="US DOE Joint Genome Institute (JGI-PGF)"/>
            <person name="Walter F."/>
            <person name="Albersmeier A."/>
            <person name="Kalinowski J."/>
            <person name="Ruckert C."/>
        </authorList>
    </citation>
    <scope>NUCLEOTIDE SEQUENCE</scope>
    <source>
        <strain evidence="5">KCTC 32337</strain>
    </source>
</reference>
<dbReference type="AlphaFoldDB" id="A0A8H9IHN7"/>
<keyword evidence="3" id="KW-0732">Signal</keyword>
<evidence type="ECO:0000313" key="6">
    <source>
        <dbReference type="Proteomes" id="UP000622604"/>
    </source>
</evidence>
<dbReference type="GO" id="GO:0015562">
    <property type="term" value="F:efflux transmembrane transporter activity"/>
    <property type="evidence" value="ECO:0007669"/>
    <property type="project" value="TreeGrafter"/>
</dbReference>
<dbReference type="InterPro" id="IPR058647">
    <property type="entry name" value="BSH_CzcB-like"/>
</dbReference>
<dbReference type="Gene3D" id="1.10.287.470">
    <property type="entry name" value="Helix hairpin bin"/>
    <property type="match status" value="1"/>
</dbReference>
<dbReference type="Gene3D" id="2.40.50.100">
    <property type="match status" value="1"/>
</dbReference>
<comment type="caution">
    <text evidence="5">The sequence shown here is derived from an EMBL/GenBank/DDBJ whole genome shotgun (WGS) entry which is preliminary data.</text>
</comment>
<evidence type="ECO:0000259" key="4">
    <source>
        <dbReference type="Pfam" id="PF25973"/>
    </source>
</evidence>
<dbReference type="GO" id="GO:1990281">
    <property type="term" value="C:efflux pump complex"/>
    <property type="evidence" value="ECO:0007669"/>
    <property type="project" value="TreeGrafter"/>
</dbReference>
<proteinExistence type="inferred from homology"/>
<evidence type="ECO:0000256" key="1">
    <source>
        <dbReference type="ARBA" id="ARBA00009477"/>
    </source>
</evidence>
<name>A0A8H9IHN7_9ALTE</name>
<feature type="domain" description="CzcB-like barrel-sandwich hybrid" evidence="4">
    <location>
        <begin position="51"/>
        <end position="186"/>
    </location>
</feature>
<sequence length="283" mass="31516">MPASKLLTAFVMFLISNWSVQLSAKPQSNEQVTEKAQNVTVIPAITKAWQTAELFSRGTGIVAKVNAEVGDEVSEGDALVIMDDPTLHAELSILQAELKEVKAELKLHQLDLKRADRLLEDNLVSISDGDRLRAEVDKSDAVIEAIKAKIYRKKIQLDFLIIRAPFDGFVTNRNIEQGDLVMSDNKAGRALLEVAHLSKLRVQYRIPQGLFHKLSKCYSVYFSSKNYVQTLHATVDLISPNIDGTFGTVLMESWVDNENLKLPSGLRGEVEIKLTESSYVSKC</sequence>
<reference evidence="5" key="2">
    <citation type="submission" date="2020-09" db="EMBL/GenBank/DDBJ databases">
        <authorList>
            <person name="Sun Q."/>
            <person name="Kim S."/>
        </authorList>
    </citation>
    <scope>NUCLEOTIDE SEQUENCE</scope>
    <source>
        <strain evidence="5">KCTC 32337</strain>
    </source>
</reference>
<feature type="coiled-coil region" evidence="2">
    <location>
        <begin position="91"/>
        <end position="118"/>
    </location>
</feature>
<dbReference type="PANTHER" id="PTHR30469:SF15">
    <property type="entry name" value="HLYD FAMILY OF SECRETION PROTEINS"/>
    <property type="match status" value="1"/>
</dbReference>
<accession>A0A8H9IHN7</accession>
<organism evidence="5 6">
    <name type="scientific">Paraglaciecola chathamensis</name>
    <dbReference type="NCBI Taxonomy" id="368405"/>
    <lineage>
        <taxon>Bacteria</taxon>
        <taxon>Pseudomonadati</taxon>
        <taxon>Pseudomonadota</taxon>
        <taxon>Gammaproteobacteria</taxon>
        <taxon>Alteromonadales</taxon>
        <taxon>Alteromonadaceae</taxon>
        <taxon>Paraglaciecola</taxon>
    </lineage>
</organism>
<dbReference type="SUPFAM" id="SSF111369">
    <property type="entry name" value="HlyD-like secretion proteins"/>
    <property type="match status" value="1"/>
</dbReference>
<evidence type="ECO:0000256" key="2">
    <source>
        <dbReference type="SAM" id="Coils"/>
    </source>
</evidence>
<keyword evidence="2" id="KW-0175">Coiled coil</keyword>
<gene>
    <name evidence="5" type="ORF">GCM10011274_42390</name>
</gene>
<dbReference type="InterPro" id="IPR006143">
    <property type="entry name" value="RND_pump_MFP"/>
</dbReference>
<feature type="chain" id="PRO_5034553019" description="CzcB-like barrel-sandwich hybrid domain-containing protein" evidence="3">
    <location>
        <begin position="25"/>
        <end position="283"/>
    </location>
</feature>
<dbReference type="PANTHER" id="PTHR30469">
    <property type="entry name" value="MULTIDRUG RESISTANCE PROTEIN MDTA"/>
    <property type="match status" value="1"/>
</dbReference>
<dbReference type="EMBL" id="BMZC01000016">
    <property type="protein sequence ID" value="GGZ79985.1"/>
    <property type="molecule type" value="Genomic_DNA"/>
</dbReference>
<comment type="similarity">
    <text evidence="1">Belongs to the membrane fusion protein (MFP) (TC 8.A.1) family.</text>
</comment>
<dbReference type="Proteomes" id="UP000622604">
    <property type="component" value="Unassembled WGS sequence"/>
</dbReference>
<dbReference type="RefSeq" id="WP_191867183.1">
    <property type="nucleotide sequence ID" value="NZ_BMZC01000016.1"/>
</dbReference>
<feature type="signal peptide" evidence="3">
    <location>
        <begin position="1"/>
        <end position="24"/>
    </location>
</feature>